<evidence type="ECO:0000313" key="2">
    <source>
        <dbReference type="EMBL" id="CCD70804.2"/>
    </source>
</evidence>
<dbReference type="PaxDb" id="6239-F52E1.3"/>
<dbReference type="EMBL" id="BX284605">
    <property type="protein sequence ID" value="CCD70804.2"/>
    <property type="molecule type" value="Genomic_DNA"/>
</dbReference>
<feature type="region of interest" description="Disordered" evidence="1">
    <location>
        <begin position="175"/>
        <end position="232"/>
    </location>
</feature>
<name>Q20663_CAEEL</name>
<protein>
    <submittedName>
        <fullName evidence="2">TPX2 domain-containing protein</fullName>
    </submittedName>
</protein>
<dbReference type="InParanoid" id="Q20663"/>
<evidence type="ECO:0000313" key="3">
    <source>
        <dbReference type="Proteomes" id="UP000001940"/>
    </source>
</evidence>
<dbReference type="AGR" id="WB:WBGene00018693"/>
<dbReference type="PIR" id="C89130">
    <property type="entry name" value="C89130"/>
</dbReference>
<dbReference type="AlphaFoldDB" id="Q20663"/>
<dbReference type="UCSC" id="F52E1.3">
    <property type="organism name" value="c. elegans"/>
</dbReference>
<dbReference type="Proteomes" id="UP000001940">
    <property type="component" value="Chromosome V"/>
</dbReference>
<feature type="region of interest" description="Disordered" evidence="1">
    <location>
        <begin position="92"/>
        <end position="128"/>
    </location>
</feature>
<feature type="compositionally biased region" description="Basic and acidic residues" evidence="1">
    <location>
        <begin position="14"/>
        <end position="38"/>
    </location>
</feature>
<gene>
    <name evidence="2" type="ORF">CELE_F52E1.3</name>
    <name evidence="2 4" type="ORF">F52E1.3</name>
</gene>
<evidence type="ECO:0000313" key="4">
    <source>
        <dbReference type="WormBase" id="F52E1.3"/>
    </source>
</evidence>
<reference evidence="2 3" key="1">
    <citation type="journal article" date="1998" name="Science">
        <title>Genome sequence of the nematode C. elegans: a platform for investigating biology.</title>
        <authorList>
            <consortium name="The C. elegans sequencing consortium"/>
            <person name="Sulson J.E."/>
            <person name="Waterston R."/>
        </authorList>
    </citation>
    <scope>NUCLEOTIDE SEQUENCE [LARGE SCALE GENOMIC DNA]</scope>
    <source>
        <strain evidence="2 3">Bristol N2</strain>
    </source>
</reference>
<organism evidence="2 3">
    <name type="scientific">Caenorhabditis elegans</name>
    <dbReference type="NCBI Taxonomy" id="6239"/>
    <lineage>
        <taxon>Eukaryota</taxon>
        <taxon>Metazoa</taxon>
        <taxon>Ecdysozoa</taxon>
        <taxon>Nematoda</taxon>
        <taxon>Chromadorea</taxon>
        <taxon>Rhabditida</taxon>
        <taxon>Rhabditina</taxon>
        <taxon>Rhabditomorpha</taxon>
        <taxon>Rhabditoidea</taxon>
        <taxon>Rhabditidae</taxon>
        <taxon>Peloderinae</taxon>
        <taxon>Caenorhabditis</taxon>
    </lineage>
</organism>
<sequence length="232" mass="26365">MSRVGPYGKLNANMEDRKKKKEEEEKKRKEQEDAEMKRMYHATACRRTHLFPSEMTGTSEEKMDEVPDAMKNLNISISRQGCVEPQDLYTSEVARGPTPRPVGDHPQTSSEEQIEATPYPTIPKEQADRIDRELLRLKLKIAKEEDEKRQREKEELKKLRPKRGSFIYNIFLTNPNHTVSTSDDSNPNIESGATSVGPTPRTTAQAKESPQELNPSDLNKPPVGKSKVCSIM</sequence>
<feature type="region of interest" description="Disordered" evidence="1">
    <location>
        <begin position="1"/>
        <end position="63"/>
    </location>
</feature>
<dbReference type="WormBase" id="F52E1.3">
    <property type="protein sequence ID" value="CE52062"/>
    <property type="gene ID" value="WBGene00018693"/>
</dbReference>
<accession>Q20663</accession>
<dbReference type="HOGENOM" id="CLU_1162052_0_0_1"/>
<dbReference type="SMR" id="Q20663"/>
<keyword evidence="3" id="KW-1185">Reference proteome</keyword>
<feature type="compositionally biased region" description="Polar residues" evidence="1">
    <location>
        <begin position="175"/>
        <end position="217"/>
    </location>
</feature>
<evidence type="ECO:0000256" key="1">
    <source>
        <dbReference type="SAM" id="MobiDB-lite"/>
    </source>
</evidence>
<proteinExistence type="predicted"/>